<dbReference type="Pfam" id="PF01077">
    <property type="entry name" value="NIR_SIR"/>
    <property type="match status" value="1"/>
</dbReference>
<evidence type="ECO:0000256" key="1">
    <source>
        <dbReference type="ARBA" id="ARBA00022485"/>
    </source>
</evidence>
<dbReference type="KEGG" id="maqe:RJ40_05310"/>
<dbReference type="InterPro" id="IPR045854">
    <property type="entry name" value="NO2/SO3_Rdtase_4Fe4S_sf"/>
</dbReference>
<name>A0A8A3S4G1_9EURY</name>
<dbReference type="GeneID" id="76423756"/>
<dbReference type="AlphaFoldDB" id="A0A8A3S4G1"/>
<keyword evidence="4" id="KW-0411">Iron-sulfur</keyword>
<dbReference type="InterPro" id="IPR017900">
    <property type="entry name" value="4Fe4S_Fe_S_CS"/>
</dbReference>
<reference evidence="6" key="2">
    <citation type="submission" date="2019-02" db="EMBL/GenBank/DDBJ databases">
        <authorList>
            <person name="Chen S.-C."/>
            <person name="Chien H.-H."/>
            <person name="Lai M.-C."/>
        </authorList>
    </citation>
    <scope>NUCLEOTIDE SEQUENCE</scope>
    <source>
        <strain evidence="6">N2F9704</strain>
    </source>
</reference>
<dbReference type="Pfam" id="PF03460">
    <property type="entry name" value="NIR_SIR_ferr"/>
    <property type="match status" value="1"/>
</dbReference>
<dbReference type="SUPFAM" id="SSF55124">
    <property type="entry name" value="Nitrite/Sulfite reductase N-terminal domain-like"/>
    <property type="match status" value="1"/>
</dbReference>
<dbReference type="Gene3D" id="3.30.413.10">
    <property type="entry name" value="Sulfite Reductase Hemoprotein, domain 1"/>
    <property type="match status" value="1"/>
</dbReference>
<dbReference type="InterPro" id="IPR017896">
    <property type="entry name" value="4Fe4S_Fe-S-bd"/>
</dbReference>
<keyword evidence="1" id="KW-0004">4Fe-4S</keyword>
<evidence type="ECO:0000313" key="7">
    <source>
        <dbReference type="Proteomes" id="UP001042704"/>
    </source>
</evidence>
<reference evidence="6" key="1">
    <citation type="journal article" date="2001" name="Int. J. Syst. Evol. Microbiol.">
        <title>Methanofollis aquaemaris sp. nov., a methanogen isolated from an aquaculture fish pond.</title>
        <authorList>
            <person name="Lai M.C."/>
            <person name="Chen S.C."/>
        </authorList>
    </citation>
    <scope>NUCLEOTIDE SEQUENCE</scope>
    <source>
        <strain evidence="6">N2F9704</strain>
    </source>
</reference>
<dbReference type="GO" id="GO:0051539">
    <property type="term" value="F:4 iron, 4 sulfur cluster binding"/>
    <property type="evidence" value="ECO:0007669"/>
    <property type="project" value="UniProtKB-KW"/>
</dbReference>
<dbReference type="InterPro" id="IPR036136">
    <property type="entry name" value="Nit/Sulf_reduc_fer-like_dom_sf"/>
</dbReference>
<keyword evidence="3" id="KW-0408">Iron</keyword>
<keyword evidence="2" id="KW-0479">Metal-binding</keyword>
<dbReference type="InterPro" id="IPR045169">
    <property type="entry name" value="NO2/SO3_Rdtase_4Fe4S_prot"/>
</dbReference>
<dbReference type="GO" id="GO:0009337">
    <property type="term" value="C:sulfite reductase complex (NADPH)"/>
    <property type="evidence" value="ECO:0007669"/>
    <property type="project" value="TreeGrafter"/>
</dbReference>
<evidence type="ECO:0000256" key="2">
    <source>
        <dbReference type="ARBA" id="ARBA00022723"/>
    </source>
</evidence>
<proteinExistence type="predicted"/>
<dbReference type="EMBL" id="CP036172">
    <property type="protein sequence ID" value="QSZ66952.1"/>
    <property type="molecule type" value="Genomic_DNA"/>
</dbReference>
<gene>
    <name evidence="6" type="ORF">RJ40_05310</name>
</gene>
<dbReference type="InterPro" id="IPR006067">
    <property type="entry name" value="NO2/SO3_Rdtase_4Fe4S_dom"/>
</dbReference>
<evidence type="ECO:0000256" key="3">
    <source>
        <dbReference type="ARBA" id="ARBA00023004"/>
    </source>
</evidence>
<dbReference type="PANTHER" id="PTHR11493">
    <property type="entry name" value="SULFITE REDUCTASE [NADPH] SUBUNIT BETA-RELATED"/>
    <property type="match status" value="1"/>
</dbReference>
<keyword evidence="7" id="KW-1185">Reference proteome</keyword>
<dbReference type="SUPFAM" id="SSF54862">
    <property type="entry name" value="4Fe-4S ferredoxins"/>
    <property type="match status" value="1"/>
</dbReference>
<accession>A0A8A3S4G1</accession>
<dbReference type="Pfam" id="PF00037">
    <property type="entry name" value="Fer4"/>
    <property type="match status" value="2"/>
</dbReference>
<dbReference type="Proteomes" id="UP001042704">
    <property type="component" value="Chromosome"/>
</dbReference>
<organism evidence="6 7">
    <name type="scientific">Methanofollis aquaemaris</name>
    <dbReference type="NCBI Taxonomy" id="126734"/>
    <lineage>
        <taxon>Archaea</taxon>
        <taxon>Methanobacteriati</taxon>
        <taxon>Methanobacteriota</taxon>
        <taxon>Stenosarchaea group</taxon>
        <taxon>Methanomicrobia</taxon>
        <taxon>Methanomicrobiales</taxon>
        <taxon>Methanomicrobiaceae</taxon>
        <taxon>Methanofollis</taxon>
    </lineage>
</organism>
<dbReference type="PROSITE" id="PS51379">
    <property type="entry name" value="4FE4S_FER_2"/>
    <property type="match status" value="2"/>
</dbReference>
<evidence type="ECO:0000313" key="6">
    <source>
        <dbReference type="EMBL" id="QSZ66952.1"/>
    </source>
</evidence>
<dbReference type="RefSeq" id="WP_265582320.1">
    <property type="nucleotide sequence ID" value="NZ_CP036172.1"/>
</dbReference>
<dbReference type="GO" id="GO:0046872">
    <property type="term" value="F:metal ion binding"/>
    <property type="evidence" value="ECO:0007669"/>
    <property type="project" value="UniProtKB-KW"/>
</dbReference>
<dbReference type="PANTHER" id="PTHR11493:SF54">
    <property type="entry name" value="ANAEROBIC SULFITE REDUCTASE SUBUNIT C"/>
    <property type="match status" value="1"/>
</dbReference>
<dbReference type="GO" id="GO:0020037">
    <property type="term" value="F:heme binding"/>
    <property type="evidence" value="ECO:0007669"/>
    <property type="project" value="InterPro"/>
</dbReference>
<dbReference type="GO" id="GO:0050311">
    <property type="term" value="F:sulfite reductase (ferredoxin) activity"/>
    <property type="evidence" value="ECO:0007669"/>
    <property type="project" value="TreeGrafter"/>
</dbReference>
<protein>
    <submittedName>
        <fullName evidence="6">4Fe-4S dicluster domain-containing protein</fullName>
    </submittedName>
</protein>
<feature type="domain" description="4Fe-4S ferredoxin-type" evidence="5">
    <location>
        <begin position="151"/>
        <end position="179"/>
    </location>
</feature>
<evidence type="ECO:0000256" key="4">
    <source>
        <dbReference type="ARBA" id="ARBA00023014"/>
    </source>
</evidence>
<dbReference type="SUPFAM" id="SSF56014">
    <property type="entry name" value="Nitrite and sulphite reductase 4Fe-4S domain-like"/>
    <property type="match status" value="1"/>
</dbReference>
<evidence type="ECO:0000259" key="5">
    <source>
        <dbReference type="PROSITE" id="PS51379"/>
    </source>
</evidence>
<dbReference type="InterPro" id="IPR005117">
    <property type="entry name" value="NiRdtase/SiRdtase_haem-b_fer"/>
</dbReference>
<feature type="domain" description="4Fe-4S ferredoxin-type" evidence="5">
    <location>
        <begin position="180"/>
        <end position="209"/>
    </location>
</feature>
<dbReference type="Gene3D" id="3.30.70.20">
    <property type="match status" value="1"/>
</dbReference>
<dbReference type="GO" id="GO:0000103">
    <property type="term" value="P:sulfate assimilation"/>
    <property type="evidence" value="ECO:0007669"/>
    <property type="project" value="TreeGrafter"/>
</dbReference>
<sequence>MTGTKLDGVLPQKEKGYVSVRVKAPAGNLTAEQLEAVAAAAKKYGRDYVGATFRLNLEIPWVKREDAGAVAAALKAAGLETGSTGPTVRSVVACKGTVCRHGCADTQVLARTIEEAQGGRPLPRKIKIGIAGCPNNCSRVQFNDIGLMGRAYPTFDADACIGCGACVRLCREGVVSIDEGTFVFSSERCIGCGDCIAVCPKDAISVREQGLTLFLGGQAGRRVRAGTRLAGLVPEEEVPALVARVIDYFAEHTRKGERLGQMLDRLGPDEVFAALGLER</sequence>
<dbReference type="GO" id="GO:0016002">
    <property type="term" value="F:sulfite reductase activity"/>
    <property type="evidence" value="ECO:0007669"/>
    <property type="project" value="TreeGrafter"/>
</dbReference>
<dbReference type="PROSITE" id="PS00198">
    <property type="entry name" value="4FE4S_FER_1"/>
    <property type="match status" value="1"/>
</dbReference>